<comment type="caution">
    <text evidence="1">The sequence shown here is derived from an EMBL/GenBank/DDBJ whole genome shotgun (WGS) entry which is preliminary data.</text>
</comment>
<reference evidence="1" key="1">
    <citation type="journal article" date="2014" name="Front. Microbiol.">
        <title>High frequency of phylogenetically diverse reductive dehalogenase-homologous genes in deep subseafloor sedimentary metagenomes.</title>
        <authorList>
            <person name="Kawai M."/>
            <person name="Futagami T."/>
            <person name="Toyoda A."/>
            <person name="Takaki Y."/>
            <person name="Nishi S."/>
            <person name="Hori S."/>
            <person name="Arai W."/>
            <person name="Tsubouchi T."/>
            <person name="Morono Y."/>
            <person name="Uchiyama I."/>
            <person name="Ito T."/>
            <person name="Fujiyama A."/>
            <person name="Inagaki F."/>
            <person name="Takami H."/>
        </authorList>
    </citation>
    <scope>NUCLEOTIDE SEQUENCE</scope>
    <source>
        <strain evidence="1">Expedition CK06-06</strain>
    </source>
</reference>
<sequence length="64" mass="6988">LEGKKISKPIIVADYLNSASGSLVFWIEDGVTICKWMGVKSIPLRGSIIGQIDKIDLKDKTIKG</sequence>
<name>X0Z618_9ZZZZ</name>
<feature type="non-terminal residue" evidence="1">
    <location>
        <position position="1"/>
    </location>
</feature>
<proteinExistence type="predicted"/>
<dbReference type="InterPro" id="IPR036677">
    <property type="entry name" value="EutN_CcmL_sf"/>
</dbReference>
<dbReference type="SUPFAM" id="SSF159133">
    <property type="entry name" value="EutN/CcmL-like"/>
    <property type="match status" value="1"/>
</dbReference>
<evidence type="ECO:0000313" key="1">
    <source>
        <dbReference type="EMBL" id="GAG43961.1"/>
    </source>
</evidence>
<dbReference type="AlphaFoldDB" id="X0Z618"/>
<gene>
    <name evidence="1" type="ORF">S01H1_84726</name>
</gene>
<dbReference type="Gene3D" id="2.40.50.220">
    <property type="entry name" value="EutN/Ccml"/>
    <property type="match status" value="1"/>
</dbReference>
<protein>
    <submittedName>
        <fullName evidence="1">Uncharacterized protein</fullName>
    </submittedName>
</protein>
<organism evidence="1">
    <name type="scientific">marine sediment metagenome</name>
    <dbReference type="NCBI Taxonomy" id="412755"/>
    <lineage>
        <taxon>unclassified sequences</taxon>
        <taxon>metagenomes</taxon>
        <taxon>ecological metagenomes</taxon>
    </lineage>
</organism>
<accession>X0Z618</accession>
<dbReference type="EMBL" id="BARS01057928">
    <property type="protein sequence ID" value="GAG43961.1"/>
    <property type="molecule type" value="Genomic_DNA"/>
</dbReference>